<dbReference type="Gramene" id="CDY48327">
    <property type="protein sequence ID" value="CDY48327"/>
    <property type="gene ID" value="GSBRNA2T00089299001"/>
</dbReference>
<name>A0A078IE63_BRANA</name>
<organism evidence="1 2">
    <name type="scientific">Brassica napus</name>
    <name type="common">Rape</name>
    <dbReference type="NCBI Taxonomy" id="3708"/>
    <lineage>
        <taxon>Eukaryota</taxon>
        <taxon>Viridiplantae</taxon>
        <taxon>Streptophyta</taxon>
        <taxon>Embryophyta</taxon>
        <taxon>Tracheophyta</taxon>
        <taxon>Spermatophyta</taxon>
        <taxon>Magnoliopsida</taxon>
        <taxon>eudicotyledons</taxon>
        <taxon>Gunneridae</taxon>
        <taxon>Pentapetalae</taxon>
        <taxon>rosids</taxon>
        <taxon>malvids</taxon>
        <taxon>Brassicales</taxon>
        <taxon>Brassicaceae</taxon>
        <taxon>Brassiceae</taxon>
        <taxon>Brassica</taxon>
    </lineage>
</organism>
<protein>
    <submittedName>
        <fullName evidence="1">BnaA09g26940D protein</fullName>
    </submittedName>
</protein>
<dbReference type="EMBL" id="LK032766">
    <property type="protein sequence ID" value="CDY48327.1"/>
    <property type="molecule type" value="Genomic_DNA"/>
</dbReference>
<evidence type="ECO:0000313" key="2">
    <source>
        <dbReference type="Proteomes" id="UP000028999"/>
    </source>
</evidence>
<evidence type="ECO:0000313" key="1">
    <source>
        <dbReference type="EMBL" id="CDY48327.1"/>
    </source>
</evidence>
<accession>A0A078IE63</accession>
<dbReference type="AlphaFoldDB" id="A0A078IE63"/>
<gene>
    <name evidence="1" type="primary">BnaA09g26940D</name>
    <name evidence="1" type="ORF">GSBRNA2T00089299001</name>
</gene>
<keyword evidence="2" id="KW-1185">Reference proteome</keyword>
<reference evidence="1 2" key="1">
    <citation type="journal article" date="2014" name="Science">
        <title>Plant genetics. Early allopolyploid evolution in the post-Neolithic Brassica napus oilseed genome.</title>
        <authorList>
            <person name="Chalhoub B."/>
            <person name="Denoeud F."/>
            <person name="Liu S."/>
            <person name="Parkin I.A."/>
            <person name="Tang H."/>
            <person name="Wang X."/>
            <person name="Chiquet J."/>
            <person name="Belcram H."/>
            <person name="Tong C."/>
            <person name="Samans B."/>
            <person name="Correa M."/>
            <person name="Da Silva C."/>
            <person name="Just J."/>
            <person name="Falentin C."/>
            <person name="Koh C.S."/>
            <person name="Le Clainche I."/>
            <person name="Bernard M."/>
            <person name="Bento P."/>
            <person name="Noel B."/>
            <person name="Labadie K."/>
            <person name="Alberti A."/>
            <person name="Charles M."/>
            <person name="Arnaud D."/>
            <person name="Guo H."/>
            <person name="Daviaud C."/>
            <person name="Alamery S."/>
            <person name="Jabbari K."/>
            <person name="Zhao M."/>
            <person name="Edger P.P."/>
            <person name="Chelaifa H."/>
            <person name="Tack D."/>
            <person name="Lassalle G."/>
            <person name="Mestiri I."/>
            <person name="Schnel N."/>
            <person name="Le Paslier M.C."/>
            <person name="Fan G."/>
            <person name="Renault V."/>
            <person name="Bayer P.E."/>
            <person name="Golicz A.A."/>
            <person name="Manoli S."/>
            <person name="Lee T.H."/>
            <person name="Thi V.H."/>
            <person name="Chalabi S."/>
            <person name="Hu Q."/>
            <person name="Fan C."/>
            <person name="Tollenaere R."/>
            <person name="Lu Y."/>
            <person name="Battail C."/>
            <person name="Shen J."/>
            <person name="Sidebottom C.H."/>
            <person name="Wang X."/>
            <person name="Canaguier A."/>
            <person name="Chauveau A."/>
            <person name="Berard A."/>
            <person name="Deniot G."/>
            <person name="Guan M."/>
            <person name="Liu Z."/>
            <person name="Sun F."/>
            <person name="Lim Y.P."/>
            <person name="Lyons E."/>
            <person name="Town C.D."/>
            <person name="Bancroft I."/>
            <person name="Wang X."/>
            <person name="Meng J."/>
            <person name="Ma J."/>
            <person name="Pires J.C."/>
            <person name="King G.J."/>
            <person name="Brunel D."/>
            <person name="Delourme R."/>
            <person name="Renard M."/>
            <person name="Aury J.M."/>
            <person name="Adams K.L."/>
            <person name="Batley J."/>
            <person name="Snowdon R.J."/>
            <person name="Tost J."/>
            <person name="Edwards D."/>
            <person name="Zhou Y."/>
            <person name="Hua W."/>
            <person name="Sharpe A.G."/>
            <person name="Paterson A.H."/>
            <person name="Guan C."/>
            <person name="Wincker P."/>
        </authorList>
    </citation>
    <scope>NUCLEOTIDE SEQUENCE [LARGE SCALE GENOMIC DNA]</scope>
    <source>
        <strain evidence="2">cv. Darmor-bzh</strain>
    </source>
</reference>
<dbReference type="PaxDb" id="3708-A0A078IE63"/>
<proteinExistence type="predicted"/>
<sequence>MLNKLCIILPLNSMTRMKMKTSYQKQLAISLVRESFLRFQLMLITSKERALSVWFDWLLMTVKWLRNLLICLLNRNSFVQKKKRTR</sequence>
<dbReference type="Proteomes" id="UP000028999">
    <property type="component" value="Unassembled WGS sequence"/>
</dbReference>